<gene>
    <name evidence="7" type="ORF">CBM2636_MP10756</name>
</gene>
<feature type="domain" description="HTH iclR-type" evidence="5">
    <location>
        <begin position="5"/>
        <end position="66"/>
    </location>
</feature>
<evidence type="ECO:0000256" key="3">
    <source>
        <dbReference type="ARBA" id="ARBA00023163"/>
    </source>
</evidence>
<dbReference type="InterPro" id="IPR029016">
    <property type="entry name" value="GAF-like_dom_sf"/>
</dbReference>
<dbReference type="Gene3D" id="1.10.10.10">
    <property type="entry name" value="Winged helix-like DNA-binding domain superfamily/Winged helix DNA-binding domain"/>
    <property type="match status" value="1"/>
</dbReference>
<feature type="domain" description="IclR-ED" evidence="6">
    <location>
        <begin position="67"/>
        <end position="253"/>
    </location>
</feature>
<keyword evidence="7" id="KW-0614">Plasmid</keyword>
<sequence length="294" mass="31550">MTIPSTSLQKACRLLRALTDARNSRLTDLALAAGVDKASALRLLDTLAAEGMVQRDPSTKAFAPGREWLALHAAALQRTDLRPLVRPALIRLANAFEDSAILSVPSGCESICTELRLGTFPIRANYLDIGSRRPLGVGAGSLALLAALPDAEVDATLDGIAPALRRYPRFSRPMLLEHVRATRERGYAVLLDVVIERMGGIAIALPGPDGYPLGALSIAALNDRITSREAAMARALKREADAICQNWRRHAGAHPDTGRPAPRPRVPHQQKAAGDADRPGPAGARHHNRPEETP</sequence>
<keyword evidence="3" id="KW-0804">Transcription</keyword>
<keyword evidence="2" id="KW-0238">DNA-binding</keyword>
<dbReference type="Gene3D" id="3.30.450.40">
    <property type="match status" value="1"/>
</dbReference>
<dbReference type="InterPro" id="IPR005471">
    <property type="entry name" value="Tscrpt_reg_IclR_N"/>
</dbReference>
<dbReference type="RefSeq" id="WP_115712628.1">
    <property type="nucleotide sequence ID" value="NZ_LT984814.1"/>
</dbReference>
<dbReference type="InterPro" id="IPR014757">
    <property type="entry name" value="Tscrpt_reg_IclR_C"/>
</dbReference>
<dbReference type="InterPro" id="IPR036388">
    <property type="entry name" value="WH-like_DNA-bd_sf"/>
</dbReference>
<dbReference type="PROSITE" id="PS51078">
    <property type="entry name" value="ICLR_ED"/>
    <property type="match status" value="1"/>
</dbReference>
<protein>
    <submittedName>
        <fullName evidence="7">Transcriptional regulator, IclR family</fullName>
    </submittedName>
</protein>
<dbReference type="Pfam" id="PF09339">
    <property type="entry name" value="HTH_IclR"/>
    <property type="match status" value="1"/>
</dbReference>
<name>A0A9Q7XVM0_9BURK</name>
<dbReference type="InterPro" id="IPR050707">
    <property type="entry name" value="HTH_MetabolicPath_Reg"/>
</dbReference>
<geneLocation type="plasmid" evidence="8">
    <name>cbm2636_mp</name>
</geneLocation>
<dbReference type="SUPFAM" id="SSF46785">
    <property type="entry name" value="Winged helix' DNA-binding domain"/>
    <property type="match status" value="1"/>
</dbReference>
<proteinExistence type="predicted"/>
<keyword evidence="1" id="KW-0805">Transcription regulation</keyword>
<dbReference type="PROSITE" id="PS51077">
    <property type="entry name" value="HTH_ICLR"/>
    <property type="match status" value="1"/>
</dbReference>
<dbReference type="Proteomes" id="UP000254259">
    <property type="component" value="Plasmid CBM2636_mp"/>
</dbReference>
<feature type="region of interest" description="Disordered" evidence="4">
    <location>
        <begin position="250"/>
        <end position="294"/>
    </location>
</feature>
<evidence type="ECO:0000256" key="4">
    <source>
        <dbReference type="SAM" id="MobiDB-lite"/>
    </source>
</evidence>
<evidence type="ECO:0000313" key="7">
    <source>
        <dbReference type="EMBL" id="SPD67120.1"/>
    </source>
</evidence>
<evidence type="ECO:0000259" key="5">
    <source>
        <dbReference type="PROSITE" id="PS51077"/>
    </source>
</evidence>
<evidence type="ECO:0000259" key="6">
    <source>
        <dbReference type="PROSITE" id="PS51078"/>
    </source>
</evidence>
<evidence type="ECO:0000313" key="8">
    <source>
        <dbReference type="Proteomes" id="UP000254259"/>
    </source>
</evidence>
<dbReference type="Pfam" id="PF01614">
    <property type="entry name" value="IclR_C"/>
    <property type="match status" value="1"/>
</dbReference>
<dbReference type="InterPro" id="IPR036390">
    <property type="entry name" value="WH_DNA-bd_sf"/>
</dbReference>
<dbReference type="SMART" id="SM00346">
    <property type="entry name" value="HTH_ICLR"/>
    <property type="match status" value="1"/>
</dbReference>
<evidence type="ECO:0000256" key="2">
    <source>
        <dbReference type="ARBA" id="ARBA00023125"/>
    </source>
</evidence>
<evidence type="ECO:0000256" key="1">
    <source>
        <dbReference type="ARBA" id="ARBA00023015"/>
    </source>
</evidence>
<dbReference type="GO" id="GO:0003700">
    <property type="term" value="F:DNA-binding transcription factor activity"/>
    <property type="evidence" value="ECO:0007669"/>
    <property type="project" value="TreeGrafter"/>
</dbReference>
<dbReference type="PANTHER" id="PTHR30136:SF35">
    <property type="entry name" value="HTH-TYPE TRANSCRIPTIONAL REGULATOR RV1719"/>
    <property type="match status" value="1"/>
</dbReference>
<reference evidence="7 8" key="1">
    <citation type="submission" date="2018-01" db="EMBL/GenBank/DDBJ databases">
        <authorList>
            <person name="Clerissi C."/>
        </authorList>
    </citation>
    <scope>NUCLEOTIDE SEQUENCE [LARGE SCALE GENOMIC DNA]</scope>
    <source>
        <strain evidence="7">Cupriavidus taiwanensis SWF 66322</strain>
        <plasmid evidence="8">cbm2636_mp</plasmid>
    </source>
</reference>
<dbReference type="AlphaFoldDB" id="A0A9Q7XVM0"/>
<accession>A0A9Q7XVM0</accession>
<dbReference type="SUPFAM" id="SSF55781">
    <property type="entry name" value="GAF domain-like"/>
    <property type="match status" value="1"/>
</dbReference>
<dbReference type="PANTHER" id="PTHR30136">
    <property type="entry name" value="HELIX-TURN-HELIX TRANSCRIPTIONAL REGULATOR, ICLR FAMILY"/>
    <property type="match status" value="1"/>
</dbReference>
<dbReference type="EMBL" id="LT984814">
    <property type="protein sequence ID" value="SPD67120.1"/>
    <property type="molecule type" value="Genomic_DNA"/>
</dbReference>
<organism evidence="7 8">
    <name type="scientific">Cupriavidus taiwanensis</name>
    <dbReference type="NCBI Taxonomy" id="164546"/>
    <lineage>
        <taxon>Bacteria</taxon>
        <taxon>Pseudomonadati</taxon>
        <taxon>Pseudomonadota</taxon>
        <taxon>Betaproteobacteria</taxon>
        <taxon>Burkholderiales</taxon>
        <taxon>Burkholderiaceae</taxon>
        <taxon>Cupriavidus</taxon>
    </lineage>
</organism>
<dbReference type="GO" id="GO:0003677">
    <property type="term" value="F:DNA binding"/>
    <property type="evidence" value="ECO:0007669"/>
    <property type="project" value="UniProtKB-KW"/>
</dbReference>
<dbReference type="GO" id="GO:0045892">
    <property type="term" value="P:negative regulation of DNA-templated transcription"/>
    <property type="evidence" value="ECO:0007669"/>
    <property type="project" value="TreeGrafter"/>
</dbReference>